<dbReference type="InterPro" id="IPR026418">
    <property type="entry name" value="Pseudo_rSAM"/>
</dbReference>
<organism evidence="2 3">
    <name type="scientific">Bacteroides fragilis (strain ATCC 25285 / DSM 2151 / CCUG 4856 / JCM 11019 / LMG 10263 / NCTC 9343 / Onslow / VPI 2553 / EN-2)</name>
    <dbReference type="NCBI Taxonomy" id="272559"/>
    <lineage>
        <taxon>Bacteria</taxon>
        <taxon>Pseudomonadati</taxon>
        <taxon>Bacteroidota</taxon>
        <taxon>Bacteroidia</taxon>
        <taxon>Bacteroidales</taxon>
        <taxon>Bacteroidaceae</taxon>
        <taxon>Bacteroides</taxon>
    </lineage>
</organism>
<proteinExistence type="predicted"/>
<dbReference type="Proteomes" id="UP000006731">
    <property type="component" value="Chromosome"/>
</dbReference>
<dbReference type="CDD" id="cd21109">
    <property type="entry name" value="SPASM"/>
    <property type="match status" value="1"/>
</dbReference>
<dbReference type="EMBL" id="CR626927">
    <property type="protein sequence ID" value="CAH09498.1"/>
    <property type="molecule type" value="Genomic_DNA"/>
</dbReference>
<sequence>MNKIGYNMFQVDKNYWLVIAPYVYCCIKGKKALLYNTKNWEYLEVENENVIGLLRQLHKRDNLGAVFCEGKMLTELCYSNFISDFVLKEMGGVIDVASFPDKPIQMMPILNLQCDVDKLQQIEDRGIGEDILFNLLEINVFLYNVCDHHCLYCSKYSQQNLCCRVAETETSQVLDISALKSIIAQIRYGVVGRLNLFGGNIWKYPNYNDIPFLLSGFKGQIHIWSHYADFVGNKILDSDFFYDVIVPFPMEEELLRNCIFLLGDLQIKIHFYVTQIDEYAKAEEIVHKYAINDYSIHSTYVGCNLDYFEKYVYMDKGDILQSQYSMSQIFAHQKMNSHFFGSLSISVNGDVYANLNSLVLGNIYKDSLIDIVNKEMLDNTAWRKIRNDYPCCDCIYQWLCPSPSNYELAIGKPNLCHVKP</sequence>
<dbReference type="InterPro" id="IPR058240">
    <property type="entry name" value="rSAM_sf"/>
</dbReference>
<dbReference type="HOGENOM" id="CLU_674144_0_0_10"/>
<protein>
    <recommendedName>
        <fullName evidence="1">4Fe4S-binding SPASM domain-containing protein</fullName>
    </recommendedName>
</protein>
<dbReference type="InterPro" id="IPR013785">
    <property type="entry name" value="Aldolase_TIM"/>
</dbReference>
<dbReference type="DNASU" id="3287899"/>
<feature type="domain" description="4Fe4S-binding SPASM" evidence="1">
    <location>
        <begin position="340"/>
        <end position="394"/>
    </location>
</feature>
<evidence type="ECO:0000259" key="1">
    <source>
        <dbReference type="Pfam" id="PF13186"/>
    </source>
</evidence>
<accession>Q5L8T5</accession>
<dbReference type="Pfam" id="PF13186">
    <property type="entry name" value="SPASM"/>
    <property type="match status" value="1"/>
</dbReference>
<dbReference type="KEGG" id="bfs:BF9343_3717"/>
<gene>
    <name evidence="2" type="ORF">BF9343_3717</name>
</gene>
<dbReference type="PaxDb" id="272559-BF9343_3717"/>
<dbReference type="SUPFAM" id="SSF102114">
    <property type="entry name" value="Radical SAM enzymes"/>
    <property type="match status" value="1"/>
</dbReference>
<dbReference type="AlphaFoldDB" id="Q5L8T5"/>
<name>Q5L8T5_BACFN</name>
<dbReference type="NCBIfam" id="TIGR04150">
    <property type="entry name" value="pseudo_rSAM_GG"/>
    <property type="match status" value="1"/>
</dbReference>
<dbReference type="InterPro" id="IPR023885">
    <property type="entry name" value="4Fe4S-binding_SPASM_dom"/>
</dbReference>
<dbReference type="Gene3D" id="3.20.20.70">
    <property type="entry name" value="Aldolase class I"/>
    <property type="match status" value="1"/>
</dbReference>
<keyword evidence="3" id="KW-1185">Reference proteome</keyword>
<evidence type="ECO:0000313" key="3">
    <source>
        <dbReference type="Proteomes" id="UP000006731"/>
    </source>
</evidence>
<evidence type="ECO:0000313" key="2">
    <source>
        <dbReference type="EMBL" id="CAH09498.1"/>
    </source>
</evidence>
<reference evidence="2 3" key="1">
    <citation type="journal article" date="2005" name="Science">
        <title>Extensive DNA inversions in the B. fragilis genome control variable gene expression.</title>
        <authorList>
            <person name="Cerdeno-Tarraga A.M."/>
            <person name="Patrick S."/>
            <person name="Crosmann L."/>
            <person name="Blakely G."/>
            <person name="Abratt V."/>
            <person name="Lennard N."/>
            <person name="Duerden B."/>
            <person name="Poxton I."/>
            <person name="Harris B."/>
            <person name="Quail M.A."/>
            <person name="Barron A."/>
            <person name="Clarck L."/>
            <person name="Corton C."/>
            <person name="Doggett J."/>
            <person name="Holden M.T.G."/>
            <person name="Larke N."/>
            <person name="Line A."/>
            <person name="Lord A."/>
            <person name="Norbertczak H."/>
            <person name="Ormond D."/>
            <person name="Price C."/>
            <person name="Rabbinowitsch E."/>
            <person name="Woodward J."/>
            <person name="Barrel B.G."/>
            <person name="Parkhill J."/>
        </authorList>
    </citation>
    <scope>NUCLEOTIDE SEQUENCE [LARGE SCALE GENOMIC DNA]</scope>
    <source>
        <strain evidence="3">ATCC 25285 / DSM 2151 / CCUG 4856 / JCM 11019 / LMG 10263 / NCTC 9343 / Onslow / VPI 2553 / EN-2</strain>
    </source>
</reference>
<dbReference type="eggNOG" id="COG0535">
    <property type="taxonomic scope" value="Bacteria"/>
</dbReference>